<dbReference type="InterPro" id="IPR029058">
    <property type="entry name" value="AB_hydrolase_fold"/>
</dbReference>
<dbReference type="PANTHER" id="PTHR34853:SF1">
    <property type="entry name" value="LIPASE 5"/>
    <property type="match status" value="1"/>
</dbReference>
<dbReference type="EMBL" id="CP121252">
    <property type="protein sequence ID" value="WFP16906.1"/>
    <property type="molecule type" value="Genomic_DNA"/>
</dbReference>
<feature type="signal peptide" evidence="2">
    <location>
        <begin position="1"/>
        <end position="39"/>
    </location>
</feature>
<name>A0ABY8H796_9MICC</name>
<organism evidence="3 4">
    <name type="scientific">Citricoccus muralis</name>
    <dbReference type="NCBI Taxonomy" id="169134"/>
    <lineage>
        <taxon>Bacteria</taxon>
        <taxon>Bacillati</taxon>
        <taxon>Actinomycetota</taxon>
        <taxon>Actinomycetes</taxon>
        <taxon>Micrococcales</taxon>
        <taxon>Micrococcaceae</taxon>
        <taxon>Citricoccus</taxon>
    </lineage>
</organism>
<reference evidence="3 4" key="1">
    <citation type="submission" date="2023-04" db="EMBL/GenBank/DDBJ databases">
        <title>Funneling lignin-derived compounds into biodiesel using alkali-halophilic Citricoccus sp. P2.</title>
        <authorList>
            <person name="Luo C.-B."/>
        </authorList>
    </citation>
    <scope>NUCLEOTIDE SEQUENCE [LARGE SCALE GENOMIC DNA]</scope>
    <source>
        <strain evidence="3 4">P2</strain>
    </source>
</reference>
<dbReference type="InterPro" id="IPR006311">
    <property type="entry name" value="TAT_signal"/>
</dbReference>
<dbReference type="InterPro" id="IPR005152">
    <property type="entry name" value="Lipase_secreted"/>
</dbReference>
<dbReference type="Gene3D" id="3.40.50.1820">
    <property type="entry name" value="alpha/beta hydrolase"/>
    <property type="match status" value="1"/>
</dbReference>
<accession>A0ABY8H796</accession>
<sequence>MPPHIQHSARTNRRARWRTLAGTAAAFALIATALPTAQADEVVSDTEAPQDATAPQPDAAAPAQPAPQMLDTDGPDALPSAFYAQPETLPASPGELIRQEDADFFLGPTRAVRLGSSATRIMYSSTTSHGELVGVTGTVLESKSSWQGEGPRPLVTYAVGTQGAANQCAPSVQGESGTNYESAAVNALLLAGYNVVVTDYIGLGTAGVHTYMNRLDQGHAVLDAARAATQAGIDTIDAESPVAVVGYSQGGGGAGAASELADDYAPELPLTAAVVGAPPADLQQVAAKIDNSIYYPFLVFALEGFSDRYGIDRSSILNEDGEQLFDEIASKCTLHALFSSTPVDSTTLTQDGASFTEVAQRAPFDEILNAQKLGIDAAPAVPTLINHSLTDDVIPYRTGRELAGRWCSAGTEVTFHHSLMPTHLGGYAGSFVPMLTFLNRQFAGKSSSNHCWQF</sequence>
<gene>
    <name evidence="3" type="ORF">P8192_01915</name>
</gene>
<dbReference type="RefSeq" id="WP_278158042.1">
    <property type="nucleotide sequence ID" value="NZ_CP121252.1"/>
</dbReference>
<keyword evidence="2" id="KW-0732">Signal</keyword>
<feature type="region of interest" description="Disordered" evidence="1">
    <location>
        <begin position="40"/>
        <end position="81"/>
    </location>
</feature>
<keyword evidence="3" id="KW-0378">Hydrolase</keyword>
<dbReference type="PROSITE" id="PS51318">
    <property type="entry name" value="TAT"/>
    <property type="match status" value="1"/>
</dbReference>
<dbReference type="PANTHER" id="PTHR34853">
    <property type="match status" value="1"/>
</dbReference>
<dbReference type="GO" id="GO:0016787">
    <property type="term" value="F:hydrolase activity"/>
    <property type="evidence" value="ECO:0007669"/>
    <property type="project" value="UniProtKB-KW"/>
</dbReference>
<evidence type="ECO:0000313" key="4">
    <source>
        <dbReference type="Proteomes" id="UP001219037"/>
    </source>
</evidence>
<evidence type="ECO:0000256" key="1">
    <source>
        <dbReference type="SAM" id="MobiDB-lite"/>
    </source>
</evidence>
<feature type="compositionally biased region" description="Low complexity" evidence="1">
    <location>
        <begin position="49"/>
        <end position="68"/>
    </location>
</feature>
<dbReference type="Pfam" id="PF03583">
    <property type="entry name" value="LIP"/>
    <property type="match status" value="1"/>
</dbReference>
<dbReference type="PIRSF" id="PIRSF029171">
    <property type="entry name" value="Esterase_LipA"/>
    <property type="match status" value="1"/>
</dbReference>
<dbReference type="Proteomes" id="UP001219037">
    <property type="component" value="Chromosome"/>
</dbReference>
<evidence type="ECO:0000256" key="2">
    <source>
        <dbReference type="SAM" id="SignalP"/>
    </source>
</evidence>
<dbReference type="SUPFAM" id="SSF53474">
    <property type="entry name" value="alpha/beta-Hydrolases"/>
    <property type="match status" value="1"/>
</dbReference>
<dbReference type="Gene3D" id="1.10.260.130">
    <property type="match status" value="1"/>
</dbReference>
<proteinExistence type="predicted"/>
<evidence type="ECO:0000313" key="3">
    <source>
        <dbReference type="EMBL" id="WFP16906.1"/>
    </source>
</evidence>
<feature type="chain" id="PRO_5045780146" evidence="2">
    <location>
        <begin position="40"/>
        <end position="454"/>
    </location>
</feature>
<keyword evidence="4" id="KW-1185">Reference proteome</keyword>
<protein>
    <submittedName>
        <fullName evidence="3">Alpha/beta fold hydrolase</fullName>
    </submittedName>
</protein>